<dbReference type="PANTHER" id="PTHR48044:SF82">
    <property type="entry name" value="GLYCOSYLTRANSFERASE"/>
    <property type="match status" value="1"/>
</dbReference>
<reference evidence="5" key="1">
    <citation type="submission" date="2019-12" db="EMBL/GenBank/DDBJ databases">
        <authorList>
            <person name="Scholes J."/>
        </authorList>
    </citation>
    <scope>NUCLEOTIDE SEQUENCE</scope>
</reference>
<name>A0A9N7NV87_STRHE</name>
<evidence type="ECO:0000313" key="6">
    <source>
        <dbReference type="Proteomes" id="UP001153555"/>
    </source>
</evidence>
<dbReference type="InterPro" id="IPR035595">
    <property type="entry name" value="UDP_glycos_trans_CS"/>
</dbReference>
<comment type="similarity">
    <text evidence="1 4">Belongs to the UDP-glycosyltransferase family.</text>
</comment>
<dbReference type="InterPro" id="IPR002213">
    <property type="entry name" value="UDP_glucos_trans"/>
</dbReference>
<dbReference type="Pfam" id="PF00201">
    <property type="entry name" value="UDPGT"/>
    <property type="match status" value="1"/>
</dbReference>
<evidence type="ECO:0000313" key="5">
    <source>
        <dbReference type="EMBL" id="CAA0836802.1"/>
    </source>
</evidence>
<accession>A0A9N7NV87</accession>
<organism evidence="5 6">
    <name type="scientific">Striga hermonthica</name>
    <name type="common">Purple witchweed</name>
    <name type="synonym">Buchnera hermonthica</name>
    <dbReference type="NCBI Taxonomy" id="68872"/>
    <lineage>
        <taxon>Eukaryota</taxon>
        <taxon>Viridiplantae</taxon>
        <taxon>Streptophyta</taxon>
        <taxon>Embryophyta</taxon>
        <taxon>Tracheophyta</taxon>
        <taxon>Spermatophyta</taxon>
        <taxon>Magnoliopsida</taxon>
        <taxon>eudicotyledons</taxon>
        <taxon>Gunneridae</taxon>
        <taxon>Pentapetalae</taxon>
        <taxon>asterids</taxon>
        <taxon>lamiids</taxon>
        <taxon>Lamiales</taxon>
        <taxon>Orobanchaceae</taxon>
        <taxon>Buchnereae</taxon>
        <taxon>Striga</taxon>
    </lineage>
</organism>
<dbReference type="SUPFAM" id="SSF53756">
    <property type="entry name" value="UDP-Glycosyltransferase/glycogen phosphorylase"/>
    <property type="match status" value="1"/>
</dbReference>
<evidence type="ECO:0000256" key="1">
    <source>
        <dbReference type="ARBA" id="ARBA00009995"/>
    </source>
</evidence>
<dbReference type="PROSITE" id="PS00375">
    <property type="entry name" value="UDPGT"/>
    <property type="match status" value="1"/>
</dbReference>
<dbReference type="GO" id="GO:0016138">
    <property type="term" value="P:glycoside biosynthetic process"/>
    <property type="evidence" value="ECO:0007669"/>
    <property type="project" value="UniProtKB-ARBA"/>
</dbReference>
<keyword evidence="2 4" id="KW-0328">Glycosyltransferase</keyword>
<dbReference type="PANTHER" id="PTHR48044">
    <property type="entry name" value="GLYCOSYLTRANSFERASE"/>
    <property type="match status" value="1"/>
</dbReference>
<dbReference type="Proteomes" id="UP001153555">
    <property type="component" value="Unassembled WGS sequence"/>
</dbReference>
<evidence type="ECO:0000256" key="2">
    <source>
        <dbReference type="ARBA" id="ARBA00022676"/>
    </source>
</evidence>
<comment type="caution">
    <text evidence="5">The sequence shown here is derived from an EMBL/GenBank/DDBJ whole genome shotgun (WGS) entry which is preliminary data.</text>
</comment>
<keyword evidence="3 4" id="KW-0808">Transferase</keyword>
<evidence type="ECO:0000256" key="4">
    <source>
        <dbReference type="RuleBase" id="RU003718"/>
    </source>
</evidence>
<dbReference type="GO" id="GO:0008194">
    <property type="term" value="F:UDP-glycosyltransferase activity"/>
    <property type="evidence" value="ECO:0007669"/>
    <property type="project" value="InterPro"/>
</dbReference>
<keyword evidence="6" id="KW-1185">Reference proteome</keyword>
<proteinExistence type="inferred from homology"/>
<dbReference type="AlphaFoldDB" id="A0A9N7NV87"/>
<dbReference type="Gene3D" id="3.40.50.2000">
    <property type="entry name" value="Glycogen Phosphorylase B"/>
    <property type="match status" value="1"/>
</dbReference>
<evidence type="ECO:0000256" key="3">
    <source>
        <dbReference type="ARBA" id="ARBA00022679"/>
    </source>
</evidence>
<dbReference type="OrthoDB" id="5835829at2759"/>
<protein>
    <submittedName>
        <fullName evidence="5">UDP-Glycosyltransferase superfamily protein</fullName>
    </submittedName>
</protein>
<gene>
    <name evidence="5" type="ORF">SHERM_03852</name>
</gene>
<dbReference type="FunFam" id="3.40.50.2000:FF:000060">
    <property type="entry name" value="Glycosyltransferase"/>
    <property type="match status" value="1"/>
</dbReference>
<dbReference type="EMBL" id="CACSLK010030184">
    <property type="protein sequence ID" value="CAA0836802.1"/>
    <property type="molecule type" value="Genomic_DNA"/>
</dbReference>
<sequence>MLTKANFLWVVRFPPGEDKTVGIEEKLPVGFLQETKGRGMIVHRWAPQVKILSHPSVGAFVSHCGASGAMESMYFGVPVIAMPMKFEQPLNTRLLVEVGVAVEVEKAENRSYYYSGEELAMAINKVILVEKEFGGAMRDRAKELSVKIKGRAPSEMNEVEQELVKICLMNKKNKCDVIL</sequence>